<evidence type="ECO:0000313" key="9">
    <source>
        <dbReference type="Proteomes" id="UP000289562"/>
    </source>
</evidence>
<evidence type="ECO:0000313" key="7">
    <source>
        <dbReference type="Proteomes" id="UP000224303"/>
    </source>
</evidence>
<dbReference type="EMBL" id="PCGC01000004">
    <property type="protein sequence ID" value="PHL22501.1"/>
    <property type="molecule type" value="Genomic_DNA"/>
</dbReference>
<gene>
    <name evidence="2" type="ORF">B1P95_03740</name>
    <name evidence="3" type="ORF">CQR37_02815</name>
    <name evidence="5" type="ORF">CYQ77_10210</name>
    <name evidence="4" type="ORF">DKP91_02145</name>
</gene>
<dbReference type="EMBL" id="QHGU01000006">
    <property type="protein sequence ID" value="PZM56820.1"/>
    <property type="molecule type" value="Genomic_DNA"/>
</dbReference>
<dbReference type="EMBL" id="PJVH01000035">
    <property type="protein sequence ID" value="RXU85959.1"/>
    <property type="molecule type" value="Genomic_DNA"/>
</dbReference>
<reference evidence="4 8" key="4">
    <citation type="submission" date="2018-05" db="EMBL/GenBank/DDBJ databases">
        <title>Vancomycin-resistant Enterococcus faecium strain from Chelyabinsk, Russia.</title>
        <authorList>
            <person name="Gostev V."/>
            <person name="Goncharov A."/>
            <person name="Kolodzhieva V."/>
            <person name="Suvorov A."/>
            <person name="Sidorenko S."/>
            <person name="Zueva L."/>
        </authorList>
    </citation>
    <scope>NUCLEOTIDE SEQUENCE [LARGE SCALE GENOMIC DNA]</scope>
    <source>
        <strain evidence="4 8">20</strain>
    </source>
</reference>
<organism evidence="2 6">
    <name type="scientific">Enterococcus faecium</name>
    <name type="common">Streptococcus faecium</name>
    <dbReference type="NCBI Taxonomy" id="1352"/>
    <lineage>
        <taxon>Bacteria</taxon>
        <taxon>Bacillati</taxon>
        <taxon>Bacillota</taxon>
        <taxon>Bacilli</taxon>
        <taxon>Lactobacillales</taxon>
        <taxon>Enterococcaceae</taxon>
        <taxon>Enterococcus</taxon>
    </lineage>
</organism>
<evidence type="ECO:0000313" key="3">
    <source>
        <dbReference type="EMBL" id="PHL22501.1"/>
    </source>
</evidence>
<evidence type="ECO:0000313" key="5">
    <source>
        <dbReference type="EMBL" id="RXU85959.1"/>
    </source>
</evidence>
<feature type="region of interest" description="Disordered" evidence="1">
    <location>
        <begin position="1"/>
        <end position="22"/>
    </location>
</feature>
<proteinExistence type="predicted"/>
<sequence length="60" mass="7241">MKSKLSSIKEQYSWKRKSDPNDRPKPIVRITIFLELHSRDYDKKHAKAFFQITVFHHSLL</sequence>
<dbReference type="Proteomes" id="UP000289562">
    <property type="component" value="Unassembled WGS sequence"/>
</dbReference>
<dbReference type="Proteomes" id="UP000191171">
    <property type="component" value="Unassembled WGS sequence"/>
</dbReference>
<dbReference type="EMBL" id="MVGJ01000015">
    <property type="protein sequence ID" value="OOL83484.1"/>
    <property type="molecule type" value="Genomic_DNA"/>
</dbReference>
<evidence type="ECO:0000313" key="6">
    <source>
        <dbReference type="Proteomes" id="UP000191171"/>
    </source>
</evidence>
<dbReference type="Proteomes" id="UP000249070">
    <property type="component" value="Unassembled WGS sequence"/>
</dbReference>
<evidence type="ECO:0000313" key="8">
    <source>
        <dbReference type="Proteomes" id="UP000249070"/>
    </source>
</evidence>
<name>A0A1M2WKV0_ENTFC</name>
<evidence type="ECO:0000256" key="1">
    <source>
        <dbReference type="SAM" id="MobiDB-lite"/>
    </source>
</evidence>
<reference evidence="3 7" key="2">
    <citation type="submission" date="2017-10" db="EMBL/GenBank/DDBJ databases">
        <title>Draft genomes of the Enterococcus faecium isolated from human feces before and after Helicobacter pylori eradication therapy.</title>
        <authorList>
            <person name="Prianichniikov N.A."/>
            <person name="Glushchenko O.E."/>
            <person name="Malakhova M.V."/>
        </authorList>
    </citation>
    <scope>NUCLEOTIDE SEQUENCE [LARGE SCALE GENOMIC DNA]</scope>
    <source>
        <strain evidence="3 7">Hp_5-7</strain>
    </source>
</reference>
<dbReference type="AlphaFoldDB" id="A0A1M2WKV0"/>
<comment type="caution">
    <text evidence="2">The sequence shown here is derived from an EMBL/GenBank/DDBJ whole genome shotgun (WGS) entry which is preliminary data.</text>
</comment>
<feature type="compositionally biased region" description="Polar residues" evidence="1">
    <location>
        <begin position="1"/>
        <end position="10"/>
    </location>
</feature>
<reference evidence="5 9" key="3">
    <citation type="submission" date="2017-12" db="EMBL/GenBank/DDBJ databases">
        <title>A pool of 800 enterococci isolated from chicken carcass rinse samples from New Zealand.</title>
        <authorList>
            <person name="Zhang J."/>
            <person name="Rogers L."/>
            <person name="Midwinter A."/>
            <person name="French N."/>
        </authorList>
    </citation>
    <scope>NUCLEOTIDE SEQUENCE [LARGE SCALE GENOMIC DNA]</scope>
    <source>
        <strain evidence="5 9">EN697</strain>
    </source>
</reference>
<protein>
    <submittedName>
        <fullName evidence="2">Uncharacterized protein</fullName>
    </submittedName>
</protein>
<reference evidence="2 6" key="1">
    <citation type="submission" date="2017-02" db="EMBL/GenBank/DDBJ databases">
        <title>Clonality and virulence of isolates of VRE in Hematopoietic Stem Cell Transplanted (HSCT) patients.</title>
        <authorList>
            <person name="Marchi A.P."/>
            <person name="Martins R.C."/>
            <person name="Marie S.K."/>
            <person name="Levin A.S."/>
            <person name="Costa S.F."/>
        </authorList>
    </citation>
    <scope>NUCLEOTIDE SEQUENCE [LARGE SCALE GENOMIC DNA]</scope>
    <source>
        <strain evidence="2 6">LIM1759</strain>
    </source>
</reference>
<evidence type="ECO:0000313" key="4">
    <source>
        <dbReference type="EMBL" id="PZM56820.1"/>
    </source>
</evidence>
<feature type="compositionally biased region" description="Basic and acidic residues" evidence="1">
    <location>
        <begin position="12"/>
        <end position="22"/>
    </location>
</feature>
<evidence type="ECO:0000313" key="2">
    <source>
        <dbReference type="EMBL" id="OOL83484.1"/>
    </source>
</evidence>
<accession>A0A1M2WKV0</accession>
<dbReference type="Proteomes" id="UP000224303">
    <property type="component" value="Unassembled WGS sequence"/>
</dbReference>